<evidence type="ECO:0000256" key="4">
    <source>
        <dbReference type="SAM" id="MobiDB-lite"/>
    </source>
</evidence>
<sequence>MADSPQATNEELRSRLMDTQIELQQERGKICKLRERLQEQRQARELEQHKHAVALTDLRAKLHEEKLREIAAAREALARQHEAELTRTIKIRDAEVQRLQGLVNALRDGAADKLKNALLSEAREEARRAFDGERLKLQQEIQEQKVARKQAEEALANALQADKAKAADLRTAYQQHQDEVHRIKRDCEKDIRRLMDELKGKDRVVCALERELGVQAGYAQKLQLQKEALDEQLGQVREAERYNHGSPKREAVPGLGENADLLNNQDTEERDLRRFQLKIAELHSVIRKLEDRNALLADERNELLKRVREAEGQMKPMFEKNKRLSKKNDDLLQTLQRMEEKLKNLSRENAEMKEKASSSRPPSQQQSTQLKRPSSLTDLTHAHEEQEVEFLKLQVVEQRGIIDELTQERDQLVMNKKSRRKPPKLTKRHVVETYFGFDEESIDSETSSLTSYNTDLTDRTPATPEEDLEETISREESELRFRQLTREYQALQRAYALLQEQSGGSLDAEREARTREQLQMELSSCQAKVADLEKALAERGQDSKWVEEKQYLIRTNKELLDKISTLLQAETRLQAEVQDARDQNELLEFRVLELEERERRSPALNFHMSAFPENSSSALQIYCHQEGVKDVIIPELMKKLDILGDNGNLRNEEQVAVIQAGTVISLCEKWLKQIDSTEAALTQKMIDLENDKELFSKQKGFLEEELDYRKQALDQAYMRIEELEATLYSALQQEQPACRAVAESLTDRQREELRLAVDKLRRQILRQSRQYDSQILQERMELLQQAQQRIRELEDRIDLQKRQIKDIEENMQLSQRLDQRLHKLREEVRTMTQEKELTEQLWRQRLQRCQRQLKAKEEEMSRQSHYFENFKVQLQHKLSLAQDREQALQNRIYTLEKQLVDMTVSAATGTATIRAARITARTVTRPEEQDKLPSMRGEGEGEEEKKEERKKQWLPDVGEERSKANEGKLETDVDQGGSKDAKQASNEPRLQSFIISLQEDLKVLLEREEDGLTERRKLLEQLQEAQENSHFLGGKVEDMKAEIHQLRLSESFLMQEVEDLRGENQKLQQIFGNVDPTPLQSSTKPESTRPRASCSPVVPLTTPSDVSTVRKSSGGLGEAQQTAGKNQDHNHACALSPVDHQNAAEHLQNNRQNYFSSAKTEAKRDSLNPLNQLSFKPKTDFQPLSVTTEFLNDFKLGNMEENPSEESDALREAFQSLGFGEDHHALREEREQLEELLQKTQAQLETMTQENTQLKLQLRRSAEEQQQAAEQWSSREQIITPSTFDRDDHHLSLSARDDAVPAQDDLVQALNQENRALAERIQELLAHIEFREKEIAKEQTQLRESISRMKQDGVRLEHDNQEQASLISELNKKTEDDLNTIMELQQKLEDVKAESQVKQQHRGQWERAHSAGISGMFLYNKQEHADGVVSRVLKGQDEESSVFRQEVNDLTTSLSSCCQCKNQPELLQTSTQTGDHVDSLTEQVAPLSSSIQSLRSEQEELIASIGFLREQQKEVTLSVQTQTEEKHQLTRAVWALKEQKDNICQSLASLRQERESLSRAVCGLKDEREQFLKSVSGLKEANEQLNESLSALQRKKETVMESLSSEKEERDRIMQSLQGLQTENDQLSQTVLHLKEQRDQLADSLRCLTEQRDQKKLNLTLKEDHDQLMLSVSNLKKERGKIEHSINCLRQEENLLMQQILDLKEERHSHQTPLIQMQQPLDLCSADDITGKTHDRTGDHTAPGSDTRNHGDAFPQKQNGLMEEIEALRAELQKSQQELDRMHSENKSLHTELSESEARCGEAERKACQASEQVIRLTESVGLMEDLMKDNKSLTAQGKELQNKLTVLLREKNNALSLKAQTDEQNTILTAQLKAKSVALEELNSEYIALKRGRSSREDANAAFISLRARYDDIRAKYDSLLKRKSQTDVEIAPLKAKLSCLVLKCQQRNCLLVEMMKSMQKQVCVDPRLTQQVKHLLSDAALQEYAAAFTPGSYMQTQNCCSEFTQDFISKFHHCCNRFTRDETCPIVSICVSKQDGVSAESESQWGEGEKYSSVFATETSANLQAAAETLKKTSPGPTSPVLECPSVPVSSFVPLKDDMSTDMLQLCPASGLNNLPEKSGFQHLNINQKSSPEVISRGKSPTPLFSCPRVNPSRRLSSPEKIINLHEQLQKTLISNFQAPESRGRGQEPRMSLSAQADLNSANTTKHLSYTLQHLPSVVPAKPASSDKSVTLFNAVASRSANMSSMFTNHHLKVDGFKTHSSSSDFALVSPTPSKDKINSYEATHVTKPKQTKKVTTVRDVSNATQAASMLNTPTFPNSNVSVMTSKADSAALTPDSFALRSQSAHSSLDQSKRSATTSLEKTSRPKPESPAEVRSVEVIKRVGQSSLLIGWQRPLLDELGCSNGTFVYGYRVFVNGDFHKSVMSSACTKCILENVDLSVPVHISIQTLGSNGLPSNSVQLIYTTLNRSEQ</sequence>
<feature type="compositionally biased region" description="Polar residues" evidence="4">
    <location>
        <begin position="444"/>
        <end position="455"/>
    </location>
</feature>
<dbReference type="Pfam" id="PF15030">
    <property type="entry name" value="DUF4527"/>
    <property type="match status" value="1"/>
</dbReference>
<dbReference type="GO" id="GO:0008017">
    <property type="term" value="F:microtubule binding"/>
    <property type="evidence" value="ECO:0007669"/>
    <property type="project" value="InterPro"/>
</dbReference>
<dbReference type="InterPro" id="IPR031994">
    <property type="entry name" value="JAKMIP_C"/>
</dbReference>
<keyword evidence="2 3" id="KW-0175">Coiled coil</keyword>
<feature type="coiled-coil region" evidence="3">
    <location>
        <begin position="474"/>
        <end position="597"/>
    </location>
</feature>
<feature type="coiled-coil region" evidence="3">
    <location>
        <begin position="1575"/>
        <end position="1706"/>
    </location>
</feature>
<evidence type="ECO:0000259" key="6">
    <source>
        <dbReference type="Pfam" id="PF25523"/>
    </source>
</evidence>
<dbReference type="InterPro" id="IPR057884">
    <property type="entry name" value="FN3_RIM-BP1/2/3"/>
</dbReference>
<feature type="coiled-coil region" evidence="3">
    <location>
        <begin position="1367"/>
        <end position="1401"/>
    </location>
</feature>
<feature type="region of interest" description="Disordered" evidence="4">
    <location>
        <begin position="1726"/>
        <end position="1755"/>
    </location>
</feature>
<feature type="compositionally biased region" description="Basic and acidic residues" evidence="4">
    <location>
        <begin position="2364"/>
        <end position="2377"/>
    </location>
</feature>
<feature type="non-terminal residue" evidence="7">
    <location>
        <position position="2473"/>
    </location>
</feature>
<evidence type="ECO:0000256" key="1">
    <source>
        <dbReference type="ARBA" id="ARBA00005239"/>
    </source>
</evidence>
<feature type="compositionally biased region" description="Basic and acidic residues" evidence="4">
    <location>
        <begin position="924"/>
        <end position="982"/>
    </location>
</feature>
<dbReference type="InterPro" id="IPR013783">
    <property type="entry name" value="Ig-like_fold"/>
</dbReference>
<feature type="coiled-coil region" evidence="3">
    <location>
        <begin position="1307"/>
        <end position="1341"/>
    </location>
</feature>
<feature type="region of interest" description="Disordered" evidence="4">
    <location>
        <begin position="443"/>
        <end position="474"/>
    </location>
</feature>
<feature type="coiled-coil region" evidence="3">
    <location>
        <begin position="1005"/>
        <end position="1070"/>
    </location>
</feature>
<reference evidence="7" key="2">
    <citation type="submission" date="2016-06" db="EMBL/GenBank/DDBJ databases">
        <title>The genome of a short-lived fish provides insights into sex chromosome evolution and the genetic control of aging.</title>
        <authorList>
            <person name="Reichwald K."/>
            <person name="Felder M."/>
            <person name="Petzold A."/>
            <person name="Koch P."/>
            <person name="Groth M."/>
            <person name="Platzer M."/>
        </authorList>
    </citation>
    <scope>NUCLEOTIDE SEQUENCE</scope>
    <source>
        <tissue evidence="7">Brain</tissue>
    </source>
</reference>
<gene>
    <name evidence="7" type="primary">Nfu_g_1_004485</name>
</gene>
<evidence type="ECO:0000256" key="3">
    <source>
        <dbReference type="SAM" id="Coils"/>
    </source>
</evidence>
<accession>A0A1A8U1Y9</accession>
<dbReference type="InterPro" id="IPR024836">
    <property type="entry name" value="JAKMIP"/>
</dbReference>
<organism evidence="7">
    <name type="scientific">Nothobranchius furzeri</name>
    <name type="common">Turquoise killifish</name>
    <dbReference type="NCBI Taxonomy" id="105023"/>
    <lineage>
        <taxon>Eukaryota</taxon>
        <taxon>Metazoa</taxon>
        <taxon>Chordata</taxon>
        <taxon>Craniata</taxon>
        <taxon>Vertebrata</taxon>
        <taxon>Euteleostomi</taxon>
        <taxon>Actinopterygii</taxon>
        <taxon>Neopterygii</taxon>
        <taxon>Teleostei</taxon>
        <taxon>Neoteleostei</taxon>
        <taxon>Acanthomorphata</taxon>
        <taxon>Ovalentaria</taxon>
        <taxon>Atherinomorphae</taxon>
        <taxon>Cyprinodontiformes</taxon>
        <taxon>Nothobranchiidae</taxon>
        <taxon>Nothobranchius</taxon>
    </lineage>
</organism>
<comment type="similarity">
    <text evidence="1">Belongs to the JAKMIP family.</text>
</comment>
<evidence type="ECO:0000313" key="7">
    <source>
        <dbReference type="EMBL" id="SBS42090.1"/>
    </source>
</evidence>
<protein>
    <submittedName>
        <fullName evidence="7">Uncharacterized protein</fullName>
    </submittedName>
</protein>
<reference evidence="7" key="1">
    <citation type="submission" date="2016-05" db="EMBL/GenBank/DDBJ databases">
        <authorList>
            <person name="Lavstsen T."/>
            <person name="Jespersen J.S."/>
        </authorList>
    </citation>
    <scope>NUCLEOTIDE SEQUENCE</scope>
    <source>
        <tissue evidence="7">Brain</tissue>
    </source>
</reference>
<feature type="coiled-coil region" evidence="3">
    <location>
        <begin position="1223"/>
        <end position="1271"/>
    </location>
</feature>
<dbReference type="PANTHER" id="PTHR18935:SF6">
    <property type="entry name" value="JANUS KINASE AND MICROTUBULE-INTERACTING PROTEIN 1"/>
    <property type="match status" value="1"/>
</dbReference>
<feature type="region of interest" description="Disordered" evidence="4">
    <location>
        <begin position="921"/>
        <end position="987"/>
    </location>
</feature>
<dbReference type="GO" id="GO:0050811">
    <property type="term" value="F:GABA receptor binding"/>
    <property type="evidence" value="ECO:0007669"/>
    <property type="project" value="TreeGrafter"/>
</dbReference>
<dbReference type="InterPro" id="IPR032771">
    <property type="entry name" value="DUF4527"/>
</dbReference>
<dbReference type="Pfam" id="PF25523">
    <property type="entry name" value="Ig_RIMBP2"/>
    <property type="match status" value="1"/>
</dbReference>
<dbReference type="PANTHER" id="PTHR18935">
    <property type="entry name" value="GOLGIN SUBFAMILY A MEMBER 4-LIKE ISOFORM X1"/>
    <property type="match status" value="1"/>
</dbReference>
<feature type="domain" description="RIMS-binding protein 1/2/3 Fn3" evidence="6">
    <location>
        <begin position="2370"/>
        <end position="2463"/>
    </location>
</feature>
<feature type="coiled-coil region" evidence="3">
    <location>
        <begin position="134"/>
        <end position="186"/>
    </location>
</feature>
<feature type="compositionally biased region" description="Polar residues" evidence="4">
    <location>
        <begin position="2345"/>
        <end position="2363"/>
    </location>
</feature>
<dbReference type="EMBL" id="HAEJ01001633">
    <property type="protein sequence ID" value="SBS42090.1"/>
    <property type="molecule type" value="Transcribed_RNA"/>
</dbReference>
<feature type="compositionally biased region" description="Polar residues" evidence="4">
    <location>
        <begin position="1101"/>
        <end position="1111"/>
    </location>
</feature>
<feature type="region of interest" description="Disordered" evidence="4">
    <location>
        <begin position="1071"/>
        <end position="1132"/>
    </location>
</feature>
<feature type="region of interest" description="Disordered" evidence="4">
    <location>
        <begin position="2345"/>
        <end position="2377"/>
    </location>
</feature>
<feature type="compositionally biased region" description="Basic and acidic residues" evidence="4">
    <location>
        <begin position="1729"/>
        <end position="1739"/>
    </location>
</feature>
<evidence type="ECO:0000256" key="2">
    <source>
        <dbReference type="ARBA" id="ARBA00023054"/>
    </source>
</evidence>
<dbReference type="Gene3D" id="2.60.40.10">
    <property type="entry name" value="Immunoglobulins"/>
    <property type="match status" value="1"/>
</dbReference>
<dbReference type="GO" id="GO:0019900">
    <property type="term" value="F:kinase binding"/>
    <property type="evidence" value="ECO:0007669"/>
    <property type="project" value="InterPro"/>
</dbReference>
<feature type="region of interest" description="Disordered" evidence="4">
    <location>
        <begin position="1774"/>
        <end position="1798"/>
    </location>
</feature>
<feature type="domain" description="Janus kinase and microtubule-interacting protein C-terminal" evidence="5">
    <location>
        <begin position="408"/>
        <end position="605"/>
    </location>
</feature>
<dbReference type="Pfam" id="PF16034">
    <property type="entry name" value="JAKMIP_CC3"/>
    <property type="match status" value="1"/>
</dbReference>
<feature type="region of interest" description="Disordered" evidence="4">
    <location>
        <begin position="348"/>
        <end position="375"/>
    </location>
</feature>
<feature type="region of interest" description="Disordered" evidence="4">
    <location>
        <begin position="241"/>
        <end position="260"/>
    </location>
</feature>
<feature type="compositionally biased region" description="Basic and acidic residues" evidence="4">
    <location>
        <begin position="241"/>
        <end position="251"/>
    </location>
</feature>
<proteinExistence type="inferred from homology"/>
<feature type="coiled-coil region" evidence="3">
    <location>
        <begin position="685"/>
        <end position="898"/>
    </location>
</feature>
<feature type="compositionally biased region" description="Basic and acidic residues" evidence="4">
    <location>
        <begin position="348"/>
        <end position="357"/>
    </location>
</feature>
<evidence type="ECO:0000259" key="5">
    <source>
        <dbReference type="Pfam" id="PF16034"/>
    </source>
</evidence>
<name>A0A1A8U1Y9_NOTFU</name>
<feature type="compositionally biased region" description="Low complexity" evidence="4">
    <location>
        <begin position="358"/>
        <end position="369"/>
    </location>
</feature>